<evidence type="ECO:0000256" key="11">
    <source>
        <dbReference type="RuleBase" id="RU364052"/>
    </source>
</evidence>
<gene>
    <name evidence="13" type="primary">hemG</name>
    <name evidence="13" type="ORF">CP500_017925</name>
</gene>
<dbReference type="PANTHER" id="PTHR42923:SF3">
    <property type="entry name" value="PROTOPORPHYRINOGEN OXIDASE"/>
    <property type="match status" value="1"/>
</dbReference>
<comment type="caution">
    <text evidence="13">The sequence shown here is derived from an EMBL/GenBank/DDBJ whole genome shotgun (WGS) entry which is preliminary data.</text>
</comment>
<proteinExistence type="inferred from homology"/>
<dbReference type="RefSeq" id="WP_096831359.1">
    <property type="nucleotide sequence ID" value="NZ_NXIB02000125.1"/>
</dbReference>
<dbReference type="SUPFAM" id="SSF51905">
    <property type="entry name" value="FAD/NAD(P)-binding domain"/>
    <property type="match status" value="1"/>
</dbReference>
<keyword evidence="9 11" id="KW-0560">Oxidoreductase</keyword>
<sequence>MTNVVDSLIVGAGITGLSLAHALHKEAKTGTPVKILVAESLGRVGGNITTCTGNGFLWEEGPNSFSPTVELMKLAVDVGLKEELIFADRKLPRFVYWQNKLQPVPMTPQAMIQSQLLSFPGKLRALFGALGFVAPAMGATLSQQGGQETISQFFRRHLGTEVMQRLVEPFVSGVYAGDPEQLSAAAAFGRVTRMADLGGGLVAGALLGARKGPKKMPADPNIPKTKPGELGSFKGGLKALPEAIAAQLGDRLKLNWHLTGLHRTENKTYIAEFSTPDGPQQVETRTVVLTTPAYVTADWFQSLQPEVSTALQAFTYPTVACVVLAYPKSDVKEKMVGFGNLIPRGQGIRTLGTIWSSSLFANRAPAGWQTLTSFIGGATDSGIANLDAEQIVAQVHRDLSRILLKPDVPQPKVLAVKVWKQAIPQYNLGHFDRLEQIDRGLKSLPGVYLCSNYLGGVALGDCVRLGLERAIEVSKYLQETS</sequence>
<evidence type="ECO:0000256" key="10">
    <source>
        <dbReference type="ARBA" id="ARBA00023133"/>
    </source>
</evidence>
<dbReference type="GO" id="GO:0004729">
    <property type="term" value="F:oxygen-dependent protoporphyrinogen oxidase activity"/>
    <property type="evidence" value="ECO:0007669"/>
    <property type="project" value="UniProtKB-UniRule"/>
</dbReference>
<dbReference type="InterPro" id="IPR002937">
    <property type="entry name" value="Amino_oxidase"/>
</dbReference>
<reference evidence="13" key="1">
    <citation type="submission" date="2017-10" db="EMBL/GenBank/DDBJ databases">
        <title>Draft genome sequence of the planktic cyanobacteria Tychonema bourrellyi isolated from alpine lentic freshwater.</title>
        <authorList>
            <person name="Tett A."/>
            <person name="Armanini F."/>
            <person name="Asnicar F."/>
            <person name="Boscaini A."/>
            <person name="Pasolli E."/>
            <person name="Zolfo M."/>
            <person name="Donati C."/>
            <person name="Salmaso N."/>
            <person name="Segata N."/>
        </authorList>
    </citation>
    <scope>NUCLEOTIDE SEQUENCE</scope>
    <source>
        <strain evidence="13">FEM_GT703</strain>
    </source>
</reference>
<evidence type="ECO:0000256" key="6">
    <source>
        <dbReference type="ARBA" id="ARBA00019046"/>
    </source>
</evidence>
<dbReference type="Gene3D" id="1.10.3110.10">
    <property type="entry name" value="protoporphyrinogen ix oxidase, domain 3"/>
    <property type="match status" value="1"/>
</dbReference>
<dbReference type="SUPFAM" id="SSF54373">
    <property type="entry name" value="FAD-linked reductases, C-terminal domain"/>
    <property type="match status" value="1"/>
</dbReference>
<dbReference type="InterPro" id="IPR036188">
    <property type="entry name" value="FAD/NAD-bd_sf"/>
</dbReference>
<evidence type="ECO:0000256" key="2">
    <source>
        <dbReference type="ARBA" id="ARBA00001974"/>
    </source>
</evidence>
<comment type="catalytic activity">
    <reaction evidence="1">
        <text>coproporphyrinogen III + 3 O2 = coproporphyrin III + 3 H2O2</text>
        <dbReference type="Rhea" id="RHEA:43436"/>
        <dbReference type="ChEBI" id="CHEBI:15379"/>
        <dbReference type="ChEBI" id="CHEBI:16240"/>
        <dbReference type="ChEBI" id="CHEBI:57309"/>
        <dbReference type="ChEBI" id="CHEBI:131725"/>
        <dbReference type="EC" id="1.3.3.15"/>
    </reaction>
    <physiologicalReaction direction="left-to-right" evidence="1">
        <dbReference type="Rhea" id="RHEA:43437"/>
    </physiologicalReaction>
</comment>
<keyword evidence="11" id="KW-0963">Cytoplasm</keyword>
<dbReference type="UniPathway" id="UPA00252"/>
<evidence type="ECO:0000313" key="14">
    <source>
        <dbReference type="Proteomes" id="UP000226442"/>
    </source>
</evidence>
<dbReference type="OrthoDB" id="25353at2"/>
<evidence type="ECO:0000313" key="13">
    <source>
        <dbReference type="EMBL" id="PHX54099.1"/>
    </source>
</evidence>
<evidence type="ECO:0000256" key="5">
    <source>
        <dbReference type="ARBA" id="ARBA00012402"/>
    </source>
</evidence>
<comment type="subcellular location">
    <subcellularLocation>
        <location evidence="11">Cytoplasm</location>
    </subcellularLocation>
</comment>
<dbReference type="PANTHER" id="PTHR42923">
    <property type="entry name" value="PROTOPORPHYRINOGEN OXIDASE"/>
    <property type="match status" value="1"/>
</dbReference>
<dbReference type="GO" id="GO:0006783">
    <property type="term" value="P:heme biosynthetic process"/>
    <property type="evidence" value="ECO:0007669"/>
    <property type="project" value="UniProtKB-UniRule"/>
</dbReference>
<evidence type="ECO:0000256" key="4">
    <source>
        <dbReference type="ARBA" id="ARBA00008310"/>
    </source>
</evidence>
<evidence type="ECO:0000259" key="12">
    <source>
        <dbReference type="Pfam" id="PF01593"/>
    </source>
</evidence>
<dbReference type="EC" id="1.3.3.15" evidence="5 11"/>
<evidence type="ECO:0000256" key="8">
    <source>
        <dbReference type="ARBA" id="ARBA00022827"/>
    </source>
</evidence>
<dbReference type="EMBL" id="NXIB02000125">
    <property type="protein sequence ID" value="PHX54099.1"/>
    <property type="molecule type" value="Genomic_DNA"/>
</dbReference>
<accession>A0A2G4EX41</accession>
<comment type="similarity">
    <text evidence="4 11">Belongs to the protoporphyrinogen/coproporphyrinogen oxidase family. Coproporphyrinogen III oxidase subfamily.</text>
</comment>
<dbReference type="AlphaFoldDB" id="A0A2G4EX41"/>
<comment type="function">
    <text evidence="11">Involved in coproporphyrin-dependent heme b biosynthesis. Catalyzes the oxidation of coproporphyrinogen III to coproporphyrin III.</text>
</comment>
<evidence type="ECO:0000256" key="1">
    <source>
        <dbReference type="ARBA" id="ARBA00001755"/>
    </source>
</evidence>
<dbReference type="GO" id="GO:0005737">
    <property type="term" value="C:cytoplasm"/>
    <property type="evidence" value="ECO:0007669"/>
    <property type="project" value="UniProtKB-SubCell"/>
</dbReference>
<keyword evidence="7 11" id="KW-0285">Flavoprotein</keyword>
<keyword evidence="8 11" id="KW-0274">FAD</keyword>
<evidence type="ECO:0000256" key="3">
    <source>
        <dbReference type="ARBA" id="ARBA00004744"/>
    </source>
</evidence>
<keyword evidence="14" id="KW-1185">Reference proteome</keyword>
<feature type="domain" description="Amine oxidase" evidence="12">
    <location>
        <begin position="14"/>
        <end position="470"/>
    </location>
</feature>
<dbReference type="Gene3D" id="3.50.50.60">
    <property type="entry name" value="FAD/NAD(P)-binding domain"/>
    <property type="match status" value="1"/>
</dbReference>
<evidence type="ECO:0000256" key="9">
    <source>
        <dbReference type="ARBA" id="ARBA00023002"/>
    </source>
</evidence>
<dbReference type="Proteomes" id="UP000226442">
    <property type="component" value="Unassembled WGS sequence"/>
</dbReference>
<comment type="cofactor">
    <cofactor evidence="2 11">
        <name>FAD</name>
        <dbReference type="ChEBI" id="CHEBI:57692"/>
    </cofactor>
</comment>
<dbReference type="Gene3D" id="3.90.660.20">
    <property type="entry name" value="Protoporphyrinogen oxidase, mitochondrial, domain 2"/>
    <property type="match status" value="1"/>
</dbReference>
<keyword evidence="10 11" id="KW-0350">Heme biosynthesis</keyword>
<dbReference type="Pfam" id="PF01593">
    <property type="entry name" value="Amino_oxidase"/>
    <property type="match status" value="1"/>
</dbReference>
<organism evidence="13 14">
    <name type="scientific">Tychonema bourrellyi FEM_GT703</name>
    <dbReference type="NCBI Taxonomy" id="2040638"/>
    <lineage>
        <taxon>Bacteria</taxon>
        <taxon>Bacillati</taxon>
        <taxon>Cyanobacteriota</taxon>
        <taxon>Cyanophyceae</taxon>
        <taxon>Oscillatoriophycideae</taxon>
        <taxon>Oscillatoriales</taxon>
        <taxon>Microcoleaceae</taxon>
        <taxon>Tychonema</taxon>
    </lineage>
</organism>
<dbReference type="InterPro" id="IPR004572">
    <property type="entry name" value="Protoporphyrinogen_oxidase"/>
</dbReference>
<protein>
    <recommendedName>
        <fullName evidence="6 11">Coproporphyrinogen III oxidase</fullName>
        <ecNumber evidence="5 11">1.3.3.15</ecNumber>
    </recommendedName>
</protein>
<name>A0A2G4EX41_9CYAN</name>
<comment type="pathway">
    <text evidence="3 11">Porphyrin-containing compound metabolism; protoheme biosynthesis.</text>
</comment>
<dbReference type="InterPro" id="IPR050464">
    <property type="entry name" value="Zeta_carotene_desat/Oxidored"/>
</dbReference>
<dbReference type="NCBIfam" id="TIGR00562">
    <property type="entry name" value="proto_IX_ox"/>
    <property type="match status" value="1"/>
</dbReference>
<evidence type="ECO:0000256" key="7">
    <source>
        <dbReference type="ARBA" id="ARBA00022630"/>
    </source>
</evidence>